<keyword evidence="4" id="KW-0067">ATP-binding</keyword>
<dbReference type="EMBL" id="VFQX01000072">
    <property type="protein sequence ID" value="KAF0971928.1"/>
    <property type="molecule type" value="Genomic_DNA"/>
</dbReference>
<dbReference type="SMART" id="SM00490">
    <property type="entry name" value="HELICc"/>
    <property type="match status" value="1"/>
</dbReference>
<evidence type="ECO:0000256" key="4">
    <source>
        <dbReference type="ARBA" id="ARBA00022840"/>
    </source>
</evidence>
<feature type="domain" description="Helicase C-terminal" evidence="7">
    <location>
        <begin position="633"/>
        <end position="795"/>
    </location>
</feature>
<evidence type="ECO:0000259" key="6">
    <source>
        <dbReference type="PROSITE" id="PS51192"/>
    </source>
</evidence>
<keyword evidence="9" id="KW-1185">Reference proteome</keyword>
<dbReference type="InterPro" id="IPR018838">
    <property type="entry name" value="ZGRF1-like_N"/>
</dbReference>
<dbReference type="CDD" id="cd18004">
    <property type="entry name" value="DEXHc_RAD54"/>
    <property type="match status" value="1"/>
</dbReference>
<dbReference type="Pfam" id="PF10382">
    <property type="entry name" value="ZGRF1-like_N"/>
    <property type="match status" value="1"/>
</dbReference>
<dbReference type="GO" id="GO:0015616">
    <property type="term" value="F:DNA translocase activity"/>
    <property type="evidence" value="ECO:0007669"/>
    <property type="project" value="TreeGrafter"/>
</dbReference>
<dbReference type="VEuPathDB" id="AmoebaDB:NfTy_086900"/>
<feature type="compositionally biased region" description="Acidic residues" evidence="5">
    <location>
        <begin position="860"/>
        <end position="876"/>
    </location>
</feature>
<dbReference type="InterPro" id="IPR000330">
    <property type="entry name" value="SNF2_N"/>
</dbReference>
<feature type="compositionally biased region" description="Acidic residues" evidence="5">
    <location>
        <begin position="895"/>
        <end position="906"/>
    </location>
</feature>
<keyword evidence="3" id="KW-0347">Helicase</keyword>
<dbReference type="GO" id="GO:0016787">
    <property type="term" value="F:hydrolase activity"/>
    <property type="evidence" value="ECO:0007669"/>
    <property type="project" value="UniProtKB-KW"/>
</dbReference>
<dbReference type="Pfam" id="PF00176">
    <property type="entry name" value="SNF2-rel_dom"/>
    <property type="match status" value="1"/>
</dbReference>
<evidence type="ECO:0000313" key="8">
    <source>
        <dbReference type="EMBL" id="KAF0971928.1"/>
    </source>
</evidence>
<dbReference type="InterPro" id="IPR038718">
    <property type="entry name" value="SNF2-like_sf"/>
</dbReference>
<dbReference type="SUPFAM" id="SSF52540">
    <property type="entry name" value="P-loop containing nucleoside triphosphate hydrolases"/>
    <property type="match status" value="2"/>
</dbReference>
<reference evidence="8 9" key="1">
    <citation type="journal article" date="2019" name="Sci. Rep.">
        <title>Nanopore sequencing improves the draft genome of the human pathogenic amoeba Naegleria fowleri.</title>
        <authorList>
            <person name="Liechti N."/>
            <person name="Schurch N."/>
            <person name="Bruggmann R."/>
            <person name="Wittwer M."/>
        </authorList>
    </citation>
    <scope>NUCLEOTIDE SEQUENCE [LARGE SCALE GENOMIC DNA]</scope>
    <source>
        <strain evidence="8 9">ATCC 30894</strain>
    </source>
</reference>
<evidence type="ECO:0000256" key="5">
    <source>
        <dbReference type="SAM" id="MobiDB-lite"/>
    </source>
</evidence>
<dbReference type="FunFam" id="3.40.50.300:FF:000332">
    <property type="entry name" value="DNA repair and recombination protein RAD54-like"/>
    <property type="match status" value="1"/>
</dbReference>
<dbReference type="GO" id="GO:0045003">
    <property type="term" value="P:double-strand break repair via synthesis-dependent strand annealing"/>
    <property type="evidence" value="ECO:0007669"/>
    <property type="project" value="TreeGrafter"/>
</dbReference>
<keyword evidence="2" id="KW-0378">Hydrolase</keyword>
<dbReference type="Proteomes" id="UP000444721">
    <property type="component" value="Unassembled WGS sequence"/>
</dbReference>
<feature type="compositionally biased region" description="Low complexity" evidence="5">
    <location>
        <begin position="17"/>
        <end position="86"/>
    </location>
</feature>
<dbReference type="InterPro" id="IPR014001">
    <property type="entry name" value="Helicase_ATP-bd"/>
</dbReference>
<dbReference type="GO" id="GO:0005524">
    <property type="term" value="F:ATP binding"/>
    <property type="evidence" value="ECO:0007669"/>
    <property type="project" value="UniProtKB-KW"/>
</dbReference>
<sequence length="906" mass="101952">MKRKFVTPFKNPPPSVKPSSSSADTTDKASSTSSKNVKTTTTTSSSSGSNPAASQNSNGSQDQQNSCSNSAVKSSAPSSSSSGSNAIKKKFVPPTRTKPIEEINNSASNDDDEGEVWTVMHTKNTNKKHKTFDDGILLIKNKRYTLFDSNGKQLIAKPVSKVETFREGDQMVLGGKLCEFMNKIKMEDYVSGRIFLQYNSNLTSKTSTSLISKTATTKFKPHNTTKTAGLGYNNNEVEVIKAPEGTYILNEGHPEKDKSGTKISDVYIDSFIGENLRPHQVEGVKFMYECVMGMKDFAGRGMLLADEMGLGKTLQSIALIYTLLRRGPYGKPVIKKAIVVTNSSLVKNWTYEFDKWIGEDKIKVLTVTTKTAKQSPSETLKIFKAGFHQVLIISYNLCTNYVDELQECQCDLLICDEGHKLKNANIKIFQTLKKLNTPRRIVLSGTPLQNDLNEFFTICDFINPGLLGDATSFKNLFTEPIKRGQEPNAKKQDKILGENRSKELNKMVSQFVLRRTNMLLREHLPPKMEIVIFCGMTELQENLYKHFVLSKTLRGFINGTMDSNNALACILSLKKLLTHPNMIYPEKDENEEEDEDNTQLFDDIWSQSEKLFPKDFNPSGSEYKEEYSAKLTILDCLLKEIQETGDRVVIVSNFKCILNEVEKLCKHREYTWSRLDGSTSSDKRMQIVNAFNSPKSKDFIFLLSSKAGGCGLNLIGANRLIMLDPDWNPSNDEQAMARVWRDGQKKNVFIYRLIGCGTIEEKIFQRQIVKTGLSKSTLDEKSTKSQFSTSMLKELFKYDSDTNFTTYKPEENDITVAKEKDPVLSAVLDNETIKIPFIKITLDTEGKTMITSEDQNNSDNESDDMEDDAKSEEEESTTTNVTTEAPPKKRKLDLEDGEDEFVFEDE</sequence>
<accession>A0A6A5BDB8</accession>
<evidence type="ECO:0000256" key="3">
    <source>
        <dbReference type="ARBA" id="ARBA00022806"/>
    </source>
</evidence>
<dbReference type="VEuPathDB" id="AmoebaDB:FDP41_009624"/>
<organism evidence="8 9">
    <name type="scientific">Naegleria fowleri</name>
    <name type="common">Brain eating amoeba</name>
    <dbReference type="NCBI Taxonomy" id="5763"/>
    <lineage>
        <taxon>Eukaryota</taxon>
        <taxon>Discoba</taxon>
        <taxon>Heterolobosea</taxon>
        <taxon>Tetramitia</taxon>
        <taxon>Eutetramitia</taxon>
        <taxon>Vahlkampfiidae</taxon>
        <taxon>Naegleria</taxon>
    </lineage>
</organism>
<evidence type="ECO:0000256" key="1">
    <source>
        <dbReference type="ARBA" id="ARBA00022741"/>
    </source>
</evidence>
<dbReference type="GO" id="GO:0005634">
    <property type="term" value="C:nucleus"/>
    <property type="evidence" value="ECO:0007669"/>
    <property type="project" value="TreeGrafter"/>
</dbReference>
<feature type="region of interest" description="Disordered" evidence="5">
    <location>
        <begin position="1"/>
        <end position="115"/>
    </location>
</feature>
<dbReference type="Gene3D" id="3.40.50.10810">
    <property type="entry name" value="Tandem AAA-ATPase domain"/>
    <property type="match status" value="1"/>
</dbReference>
<dbReference type="InterPro" id="IPR027417">
    <property type="entry name" value="P-loop_NTPase"/>
</dbReference>
<dbReference type="OrthoDB" id="413460at2759"/>
<dbReference type="RefSeq" id="XP_044556643.1">
    <property type="nucleotide sequence ID" value="XM_044713602.1"/>
</dbReference>
<dbReference type="GO" id="GO:0004386">
    <property type="term" value="F:helicase activity"/>
    <property type="evidence" value="ECO:0007669"/>
    <property type="project" value="UniProtKB-KW"/>
</dbReference>
<dbReference type="VEuPathDB" id="AmoebaDB:NF0050670"/>
<feature type="domain" description="Helicase ATP-binding" evidence="6">
    <location>
        <begin position="293"/>
        <end position="465"/>
    </location>
</feature>
<evidence type="ECO:0000313" key="9">
    <source>
        <dbReference type="Proteomes" id="UP000444721"/>
    </source>
</evidence>
<comment type="caution">
    <text evidence="8">The sequence shown here is derived from an EMBL/GenBank/DDBJ whole genome shotgun (WGS) entry which is preliminary data.</text>
</comment>
<dbReference type="CDD" id="cd18793">
    <property type="entry name" value="SF2_C_SNF"/>
    <property type="match status" value="1"/>
</dbReference>
<dbReference type="PROSITE" id="PS51194">
    <property type="entry name" value="HELICASE_CTER"/>
    <property type="match status" value="1"/>
</dbReference>
<feature type="region of interest" description="Disordered" evidence="5">
    <location>
        <begin position="849"/>
        <end position="906"/>
    </location>
</feature>
<dbReference type="FunFam" id="3.40.50.10810:FF:000020">
    <property type="entry name" value="DNA repair and recombination protein RAD54B"/>
    <property type="match status" value="1"/>
</dbReference>
<dbReference type="Gene3D" id="3.40.50.300">
    <property type="entry name" value="P-loop containing nucleotide triphosphate hydrolases"/>
    <property type="match status" value="1"/>
</dbReference>
<dbReference type="SMART" id="SM00487">
    <property type="entry name" value="DEXDc"/>
    <property type="match status" value="1"/>
</dbReference>
<dbReference type="InterPro" id="IPR001650">
    <property type="entry name" value="Helicase_C-like"/>
</dbReference>
<evidence type="ECO:0000256" key="2">
    <source>
        <dbReference type="ARBA" id="ARBA00022801"/>
    </source>
</evidence>
<gene>
    <name evidence="8" type="ORF">FDP41_009624</name>
</gene>
<protein>
    <recommendedName>
        <fullName evidence="10">DNA repair and recombination protein RAD54B</fullName>
    </recommendedName>
</protein>
<dbReference type="PANTHER" id="PTHR45629:SF7">
    <property type="entry name" value="DNA EXCISION REPAIR PROTEIN ERCC-6-RELATED"/>
    <property type="match status" value="1"/>
</dbReference>
<proteinExistence type="predicted"/>
<dbReference type="PROSITE" id="PS51192">
    <property type="entry name" value="HELICASE_ATP_BIND_1"/>
    <property type="match status" value="1"/>
</dbReference>
<dbReference type="OMA" id="CLLAHEM"/>
<dbReference type="InterPro" id="IPR049730">
    <property type="entry name" value="SNF2/RAD54-like_C"/>
</dbReference>
<evidence type="ECO:0008006" key="10">
    <source>
        <dbReference type="Google" id="ProtNLM"/>
    </source>
</evidence>
<dbReference type="InterPro" id="IPR050496">
    <property type="entry name" value="SNF2_RAD54_helicase_repair"/>
</dbReference>
<dbReference type="Pfam" id="PF00271">
    <property type="entry name" value="Helicase_C"/>
    <property type="match status" value="1"/>
</dbReference>
<dbReference type="GO" id="GO:0007131">
    <property type="term" value="P:reciprocal meiotic recombination"/>
    <property type="evidence" value="ECO:0007669"/>
    <property type="project" value="TreeGrafter"/>
</dbReference>
<dbReference type="AlphaFoldDB" id="A0A6A5BDB8"/>
<evidence type="ECO:0000259" key="7">
    <source>
        <dbReference type="PROSITE" id="PS51194"/>
    </source>
</evidence>
<dbReference type="PANTHER" id="PTHR45629">
    <property type="entry name" value="SNF2/RAD54 FAMILY MEMBER"/>
    <property type="match status" value="1"/>
</dbReference>
<dbReference type="GeneID" id="68116839"/>
<keyword evidence="1" id="KW-0547">Nucleotide-binding</keyword>
<name>A0A6A5BDB8_NAEFO</name>
<dbReference type="Gene3D" id="1.20.120.850">
    <property type="entry name" value="SWI2/SNF2 ATPases, N-terminal domain"/>
    <property type="match status" value="1"/>
</dbReference>